<dbReference type="Proteomes" id="UP000629025">
    <property type="component" value="Unassembled WGS sequence"/>
</dbReference>
<proteinExistence type="predicted"/>
<dbReference type="NCBIfam" id="TIGR03243">
    <property type="entry name" value="arg_catab_AOST"/>
    <property type="match status" value="1"/>
</dbReference>
<organism evidence="4 5">
    <name type="scientific">Marinobacterium zhoushanense</name>
    <dbReference type="NCBI Taxonomy" id="1679163"/>
    <lineage>
        <taxon>Bacteria</taxon>
        <taxon>Pseudomonadati</taxon>
        <taxon>Pseudomonadota</taxon>
        <taxon>Gammaproteobacteria</taxon>
        <taxon>Oceanospirillales</taxon>
        <taxon>Oceanospirillaceae</taxon>
        <taxon>Marinobacterium</taxon>
    </lineage>
</organism>
<comment type="caution">
    <text evidence="4">The sequence shown here is derived from an EMBL/GenBank/DDBJ whole genome shotgun (WGS) entry which is preliminary data.</text>
</comment>
<dbReference type="PANTHER" id="PTHR30420">
    <property type="entry name" value="N-SUCCINYLARGININE DIHYDROLASE"/>
    <property type="match status" value="1"/>
</dbReference>
<reference evidence="5" key="1">
    <citation type="journal article" date="2019" name="Int. J. Syst. Evol. Microbiol.">
        <title>The Global Catalogue of Microorganisms (GCM) 10K type strain sequencing project: providing services to taxonomists for standard genome sequencing and annotation.</title>
        <authorList>
            <consortium name="The Broad Institute Genomics Platform"/>
            <consortium name="The Broad Institute Genome Sequencing Center for Infectious Disease"/>
            <person name="Wu L."/>
            <person name="Ma J."/>
        </authorList>
    </citation>
    <scope>NUCLEOTIDE SEQUENCE [LARGE SCALE GENOMIC DNA]</scope>
    <source>
        <strain evidence="5">CGMCC 1.15341</strain>
    </source>
</reference>
<dbReference type="InterPro" id="IPR016181">
    <property type="entry name" value="Acyl_CoA_acyltransferase"/>
</dbReference>
<evidence type="ECO:0000313" key="5">
    <source>
        <dbReference type="Proteomes" id="UP000629025"/>
    </source>
</evidence>
<dbReference type="Gene3D" id="3.40.630.30">
    <property type="match status" value="1"/>
</dbReference>
<keyword evidence="2" id="KW-0808">Transferase</keyword>
<evidence type="ECO:0000313" key="4">
    <source>
        <dbReference type="EMBL" id="GGB80784.1"/>
    </source>
</evidence>
<keyword evidence="1" id="KW-0056">Arginine metabolism</keyword>
<name>A0ABQ1K1F2_9GAMM</name>
<dbReference type="Pfam" id="PF04958">
    <property type="entry name" value="AstA"/>
    <property type="match status" value="1"/>
</dbReference>
<dbReference type="RefSeq" id="WP_188745345.1">
    <property type="nucleotide sequence ID" value="NZ_BMIJ01000001.1"/>
</dbReference>
<protein>
    <submittedName>
        <fullName evidence="4">Arginine N-succinyltransferase</fullName>
    </submittedName>
</protein>
<sequence>MIIRPITDQDLEALYQIAVESGPGFMSLPNDRDFLKRKIRRSVDSFTRAATEPGGESYLFVLEDSETGDVMGTTGIESSVGLRQPLYHFQHSRQTYRSRDLNISNHVEMLNLCSHYTGCTEICTLYLRPQYRQKDYAQQEQHRQYAGKLLSKVRFLFMAQHPERFAETVIAEMRGVSDEAGRSPFWDWMRQHFLDMDFATVTLLAGSGNSDFIAELMPRYPLHTHLLSPAAQSVIGEVHDKTRPALKLLQNEGFVHRGYVDPFDAGPTVEAKLTEIRSIAGSTPCRIELADDDQQLEQVSDSLIMLANTSVKRFRAGIADKALYHPADGVLEISHALAESLQLRQGESARFLQLPLSGTPAMDAVFAVPADKEQIHAR</sequence>
<dbReference type="EMBL" id="BMIJ01000001">
    <property type="protein sequence ID" value="GGB80784.1"/>
    <property type="molecule type" value="Genomic_DNA"/>
</dbReference>
<dbReference type="PANTHER" id="PTHR30420:SF1">
    <property type="entry name" value="ARGININE N-SUCCINYLTRANSFERASE"/>
    <property type="match status" value="1"/>
</dbReference>
<accession>A0ABQ1K1F2</accession>
<gene>
    <name evidence="4" type="primary">astA</name>
    <name evidence="4" type="ORF">GCM10011352_03110</name>
</gene>
<keyword evidence="3" id="KW-0012">Acyltransferase</keyword>
<dbReference type="InterPro" id="IPR007041">
    <property type="entry name" value="Arg_succinylTrfase_AstA/AruG"/>
</dbReference>
<evidence type="ECO:0000256" key="2">
    <source>
        <dbReference type="ARBA" id="ARBA00022679"/>
    </source>
</evidence>
<evidence type="ECO:0000256" key="1">
    <source>
        <dbReference type="ARBA" id="ARBA00022503"/>
    </source>
</evidence>
<dbReference type="SUPFAM" id="SSF55729">
    <property type="entry name" value="Acyl-CoA N-acyltransferases (Nat)"/>
    <property type="match status" value="1"/>
</dbReference>
<keyword evidence="5" id="KW-1185">Reference proteome</keyword>
<evidence type="ECO:0000256" key="3">
    <source>
        <dbReference type="ARBA" id="ARBA00023315"/>
    </source>
</evidence>